<reference evidence="1" key="1">
    <citation type="submission" date="2014-12" db="EMBL/GenBank/DDBJ databases">
        <title>Insight into the proteome of Arion vulgaris.</title>
        <authorList>
            <person name="Aradska J."/>
            <person name="Bulat T."/>
            <person name="Smidak R."/>
            <person name="Sarate P."/>
            <person name="Gangsoo J."/>
            <person name="Sialana F."/>
            <person name="Bilban M."/>
            <person name="Lubec G."/>
        </authorList>
    </citation>
    <scope>NUCLEOTIDE SEQUENCE</scope>
    <source>
        <tissue evidence="1">Skin</tissue>
    </source>
</reference>
<dbReference type="AlphaFoldDB" id="A0A0B6Y805"/>
<accession>A0A0B6Y805</accession>
<proteinExistence type="predicted"/>
<organism evidence="1">
    <name type="scientific">Arion vulgaris</name>
    <dbReference type="NCBI Taxonomy" id="1028688"/>
    <lineage>
        <taxon>Eukaryota</taxon>
        <taxon>Metazoa</taxon>
        <taxon>Spiralia</taxon>
        <taxon>Lophotrochozoa</taxon>
        <taxon>Mollusca</taxon>
        <taxon>Gastropoda</taxon>
        <taxon>Heterobranchia</taxon>
        <taxon>Euthyneura</taxon>
        <taxon>Panpulmonata</taxon>
        <taxon>Eupulmonata</taxon>
        <taxon>Stylommatophora</taxon>
        <taxon>Helicina</taxon>
        <taxon>Arionoidea</taxon>
        <taxon>Arionidae</taxon>
        <taxon>Arion</taxon>
    </lineage>
</organism>
<gene>
    <name evidence="1" type="primary">ORF13832</name>
</gene>
<protein>
    <submittedName>
        <fullName evidence="1">Uncharacterized protein</fullName>
    </submittedName>
</protein>
<sequence length="61" mass="7477">MQFYESLALLSSKVFLISMTRSDQERISIMTLKWRPKMEFNDFRWRDQVKFYSMPTSFDVL</sequence>
<evidence type="ECO:0000313" key="1">
    <source>
        <dbReference type="EMBL" id="CEK51595.1"/>
    </source>
</evidence>
<name>A0A0B6Y805_9EUPU</name>
<dbReference type="EMBL" id="HACG01004730">
    <property type="protein sequence ID" value="CEK51595.1"/>
    <property type="molecule type" value="Transcribed_RNA"/>
</dbReference>